<organism evidence="2 3">
    <name type="scientific">Hymenobacter crusticola</name>
    <dbReference type="NCBI Taxonomy" id="1770526"/>
    <lineage>
        <taxon>Bacteria</taxon>
        <taxon>Pseudomonadati</taxon>
        <taxon>Bacteroidota</taxon>
        <taxon>Cytophagia</taxon>
        <taxon>Cytophagales</taxon>
        <taxon>Hymenobacteraceae</taxon>
        <taxon>Hymenobacter</taxon>
    </lineage>
</organism>
<evidence type="ECO:0008006" key="4">
    <source>
        <dbReference type="Google" id="ProtNLM"/>
    </source>
</evidence>
<keyword evidence="3" id="KW-1185">Reference proteome</keyword>
<feature type="compositionally biased region" description="Polar residues" evidence="1">
    <location>
        <begin position="39"/>
        <end position="51"/>
    </location>
</feature>
<dbReference type="EMBL" id="MTSE01000002">
    <property type="protein sequence ID" value="OUJ75243.1"/>
    <property type="molecule type" value="Genomic_DNA"/>
</dbReference>
<reference evidence="2 3" key="1">
    <citation type="submission" date="2017-01" db="EMBL/GenBank/DDBJ databases">
        <title>A new Hymenobacter.</title>
        <authorList>
            <person name="Liang Y."/>
            <person name="Feng F."/>
        </authorList>
    </citation>
    <scope>NUCLEOTIDE SEQUENCE [LARGE SCALE GENOMIC DNA]</scope>
    <source>
        <strain evidence="2">MIMBbqt21</strain>
    </source>
</reference>
<dbReference type="AlphaFoldDB" id="A0A243WI56"/>
<accession>A0A243WI56</accession>
<gene>
    <name evidence="2" type="ORF">BXP70_04265</name>
</gene>
<evidence type="ECO:0000313" key="2">
    <source>
        <dbReference type="EMBL" id="OUJ75243.1"/>
    </source>
</evidence>
<feature type="region of interest" description="Disordered" evidence="1">
    <location>
        <begin position="1"/>
        <end position="20"/>
    </location>
</feature>
<evidence type="ECO:0000256" key="1">
    <source>
        <dbReference type="SAM" id="MobiDB-lite"/>
    </source>
</evidence>
<comment type="caution">
    <text evidence="2">The sequence shown here is derived from an EMBL/GenBank/DDBJ whole genome shotgun (WGS) entry which is preliminary data.</text>
</comment>
<feature type="compositionally biased region" description="Low complexity" evidence="1">
    <location>
        <begin position="52"/>
        <end position="63"/>
    </location>
</feature>
<protein>
    <recommendedName>
        <fullName evidence="4">Adhesin domain-containing protein</fullName>
    </recommendedName>
</protein>
<dbReference type="OrthoDB" id="1117657at2"/>
<dbReference type="RefSeq" id="WP_086592786.1">
    <property type="nucleotide sequence ID" value="NZ_MTSE01000002.1"/>
</dbReference>
<evidence type="ECO:0000313" key="3">
    <source>
        <dbReference type="Proteomes" id="UP000194873"/>
    </source>
</evidence>
<sequence>MLATAASLHSHEAKAAADSPALPLTAKAIMQGQQGGPTEASQKAQQGSATNEQGTQGEQGEQGDATALTSEKSRKLSRTFAVSANQPYVLETRYGRVQINVWNRNEIRTDAEIITHADTDQKAQQLQDMIDVQMVRNEATSGGVTVRSKFGAMPHECWSRRRLYEVNYTVWLPKNTPLKVTNTFGEISISSDLTGTTELAVEYGALRTGRLEGAQNVLRVSNGQAAVPFARRASIEASYSKLRLTEAVTVELRNNYSDIDMGTVQDLTVHSKYGDVALGTVRNLRGSSGFSTFSIDKISDRLDMKVQYCPSFEVRNTGKNFRQINLDGGYSTIMLNFPDGAGFNFDVNTDHGKLLVDKKLIQVQSEESSASSSDMQGRFGGVLAKNAGNVNIKVRYGNVRFNR</sequence>
<dbReference type="Proteomes" id="UP000194873">
    <property type="component" value="Unassembled WGS sequence"/>
</dbReference>
<feature type="region of interest" description="Disordered" evidence="1">
    <location>
        <begin position="31"/>
        <end position="74"/>
    </location>
</feature>
<proteinExistence type="predicted"/>
<name>A0A243WI56_9BACT</name>